<feature type="compositionally biased region" description="Gly residues" evidence="2">
    <location>
        <begin position="75"/>
        <end position="84"/>
    </location>
</feature>
<comment type="similarity">
    <text evidence="1">Belongs to the sprouty family.</text>
</comment>
<dbReference type="GO" id="GO:0016020">
    <property type="term" value="C:membrane"/>
    <property type="evidence" value="ECO:0007669"/>
    <property type="project" value="InterPro"/>
</dbReference>
<evidence type="ECO:0000256" key="2">
    <source>
        <dbReference type="SAM" id="MobiDB-lite"/>
    </source>
</evidence>
<dbReference type="InterPro" id="IPR007875">
    <property type="entry name" value="Sprouty"/>
</dbReference>
<dbReference type="GO" id="GO:0048513">
    <property type="term" value="P:animal organ development"/>
    <property type="evidence" value="ECO:0007669"/>
    <property type="project" value="TreeGrafter"/>
</dbReference>
<dbReference type="EMBL" id="HACG01021267">
    <property type="protein sequence ID" value="CEK68132.1"/>
    <property type="molecule type" value="Transcribed_RNA"/>
</dbReference>
<evidence type="ECO:0000313" key="3">
    <source>
        <dbReference type="EMBL" id="CEK68132.1"/>
    </source>
</evidence>
<gene>
    <name evidence="3" type="primary">ORF65183</name>
</gene>
<dbReference type="PROSITE" id="PS51227">
    <property type="entry name" value="SPR"/>
    <property type="match status" value="1"/>
</dbReference>
<dbReference type="GO" id="GO:0005829">
    <property type="term" value="C:cytosol"/>
    <property type="evidence" value="ECO:0007669"/>
    <property type="project" value="TreeGrafter"/>
</dbReference>
<dbReference type="Pfam" id="PF05210">
    <property type="entry name" value="Sprouty"/>
    <property type="match status" value="1"/>
</dbReference>
<dbReference type="PANTHER" id="PTHR12365">
    <property type="entry name" value="SPROUTY"/>
    <property type="match status" value="1"/>
</dbReference>
<organism evidence="3">
    <name type="scientific">Arion vulgaris</name>
    <dbReference type="NCBI Taxonomy" id="1028688"/>
    <lineage>
        <taxon>Eukaryota</taxon>
        <taxon>Metazoa</taxon>
        <taxon>Spiralia</taxon>
        <taxon>Lophotrochozoa</taxon>
        <taxon>Mollusca</taxon>
        <taxon>Gastropoda</taxon>
        <taxon>Heterobranchia</taxon>
        <taxon>Euthyneura</taxon>
        <taxon>Panpulmonata</taxon>
        <taxon>Eupulmonata</taxon>
        <taxon>Stylommatophora</taxon>
        <taxon>Helicina</taxon>
        <taxon>Arionoidea</taxon>
        <taxon>Arionidae</taxon>
        <taxon>Arion</taxon>
    </lineage>
</organism>
<dbReference type="InterPro" id="IPR051192">
    <property type="entry name" value="Sprouty_domain"/>
</dbReference>
<dbReference type="GO" id="GO:0040037">
    <property type="term" value="P:negative regulation of fibroblast growth factor receptor signaling pathway"/>
    <property type="evidence" value="ECO:0007669"/>
    <property type="project" value="TreeGrafter"/>
</dbReference>
<dbReference type="AlphaFoldDB" id="A0A0B6ZIC6"/>
<protein>
    <recommendedName>
        <fullName evidence="4">Protein sprouty homolog 2</fullName>
    </recommendedName>
</protein>
<sequence>MRTSLRTIPQPDTFSRQTTSVISLGQVRSGPQTTNEYVDSPRSHIPPSLKPQLASIGGGVNSPGFARRVILPSRGVGGGGGGNTGSPRSTLTSSLSSPVVTQQLLPKSPPLKKEPVNLLEGGRGGDGADTANDNASAALATKHVEGIICDKCRKCRCSACTEPRKLPSHWCCRDTCEISPNKVLDVCTCFCCVKGVFYHCGAEEDNECYEKPCGCCSTPQCCQRWTVLGMMALCLPCLWAYWPATACLAGCTGCYNRCRHKGCQCHVEQNKGTSILSEGGSTSDGCGSGGGSEENSKHSQTRRLLIESDSSSA</sequence>
<dbReference type="PANTHER" id="PTHR12365:SF7">
    <property type="entry name" value="PROTEIN SPROUTY"/>
    <property type="match status" value="1"/>
</dbReference>
<feature type="region of interest" description="Disordered" evidence="2">
    <location>
        <begin position="71"/>
        <end position="127"/>
    </location>
</feature>
<feature type="region of interest" description="Disordered" evidence="2">
    <location>
        <begin position="28"/>
        <end position="47"/>
    </location>
</feature>
<proteinExistence type="inferred from homology"/>
<reference evidence="3" key="1">
    <citation type="submission" date="2014-12" db="EMBL/GenBank/DDBJ databases">
        <title>Insight into the proteome of Arion vulgaris.</title>
        <authorList>
            <person name="Aradska J."/>
            <person name="Bulat T."/>
            <person name="Smidak R."/>
            <person name="Sarate P."/>
            <person name="Gangsoo J."/>
            <person name="Sialana F."/>
            <person name="Bilban M."/>
            <person name="Lubec G."/>
        </authorList>
    </citation>
    <scope>NUCLEOTIDE SEQUENCE</scope>
    <source>
        <tissue evidence="3">Skin</tissue>
    </source>
</reference>
<name>A0A0B6ZIC6_9EUPU</name>
<feature type="region of interest" description="Disordered" evidence="2">
    <location>
        <begin position="276"/>
        <end position="313"/>
    </location>
</feature>
<evidence type="ECO:0000256" key="1">
    <source>
        <dbReference type="ARBA" id="ARBA00010964"/>
    </source>
</evidence>
<feature type="compositionally biased region" description="Low complexity" evidence="2">
    <location>
        <begin position="85"/>
        <end position="106"/>
    </location>
</feature>
<dbReference type="GO" id="GO:0046580">
    <property type="term" value="P:negative regulation of Ras protein signal transduction"/>
    <property type="evidence" value="ECO:0007669"/>
    <property type="project" value="TreeGrafter"/>
</dbReference>
<accession>A0A0B6ZIC6</accession>
<evidence type="ECO:0008006" key="4">
    <source>
        <dbReference type="Google" id="ProtNLM"/>
    </source>
</evidence>